<protein>
    <recommendedName>
        <fullName evidence="4">SPOR domain-containing protein</fullName>
    </recommendedName>
</protein>
<accession>A0A0F5FW16</accession>
<dbReference type="Proteomes" id="UP000033632">
    <property type="component" value="Unassembled WGS sequence"/>
</dbReference>
<feature type="coiled-coil region" evidence="1">
    <location>
        <begin position="43"/>
        <end position="70"/>
    </location>
</feature>
<evidence type="ECO:0008006" key="4">
    <source>
        <dbReference type="Google" id="ProtNLM"/>
    </source>
</evidence>
<dbReference type="RefSeq" id="WP_046107562.1">
    <property type="nucleotide sequence ID" value="NZ_JZEX01000058.1"/>
</dbReference>
<dbReference type="EMBL" id="JZEX01000058">
    <property type="protein sequence ID" value="KKB12765.1"/>
    <property type="molecule type" value="Genomic_DNA"/>
</dbReference>
<sequence length="244" mass="24973">MTRWGVVALASMGLAVIAANISALVPATALSGLHATRFGGVSVEELRADLASLRQETAELRRENGELVARFSLSERAGTAATRRIGALEASLPHLLEALSAGPAVDRTTTASIGTPADELIDAEGGAMRVVRTPLFASTADDQPMPAPVETAAFTPNGEGRFGIAVGPSITPAQVGATWDDLARTLGPTILGLAPLVADEMGGGKRIVLGPAADLAEATTLCGRLERASVSCQPMPYTGTPLVP</sequence>
<gene>
    <name evidence="2" type="ORF">VE25_05305</name>
</gene>
<organism evidence="2 3">
    <name type="scientific">Devosia geojensis</name>
    <dbReference type="NCBI Taxonomy" id="443610"/>
    <lineage>
        <taxon>Bacteria</taxon>
        <taxon>Pseudomonadati</taxon>
        <taxon>Pseudomonadota</taxon>
        <taxon>Alphaproteobacteria</taxon>
        <taxon>Hyphomicrobiales</taxon>
        <taxon>Devosiaceae</taxon>
        <taxon>Devosia</taxon>
    </lineage>
</organism>
<dbReference type="STRING" id="443610.VE25_05305"/>
<reference evidence="2 3" key="1">
    <citation type="submission" date="2015-03" db="EMBL/GenBank/DDBJ databases">
        <authorList>
            <person name="Hassan Y.I."/>
            <person name="Lepp D."/>
            <person name="Li X.-Z."/>
            <person name="Zhou T."/>
        </authorList>
    </citation>
    <scope>NUCLEOTIDE SEQUENCE [LARGE SCALE GENOMIC DNA]</scope>
    <source>
        <strain evidence="2 3">BD-c194</strain>
    </source>
</reference>
<evidence type="ECO:0000256" key="1">
    <source>
        <dbReference type="SAM" id="Coils"/>
    </source>
</evidence>
<comment type="caution">
    <text evidence="2">The sequence shown here is derived from an EMBL/GenBank/DDBJ whole genome shotgun (WGS) entry which is preliminary data.</text>
</comment>
<dbReference type="PATRIC" id="fig|443610.3.peg.3613"/>
<dbReference type="AlphaFoldDB" id="A0A0F5FW16"/>
<evidence type="ECO:0000313" key="2">
    <source>
        <dbReference type="EMBL" id="KKB12765.1"/>
    </source>
</evidence>
<keyword evidence="3" id="KW-1185">Reference proteome</keyword>
<dbReference type="OrthoDB" id="7945190at2"/>
<proteinExistence type="predicted"/>
<evidence type="ECO:0000313" key="3">
    <source>
        <dbReference type="Proteomes" id="UP000033632"/>
    </source>
</evidence>
<name>A0A0F5FW16_9HYPH</name>
<keyword evidence="1" id="KW-0175">Coiled coil</keyword>